<sequence>MEKSRRMRLFWFVVMFFNFIFGVTGVIICSLKLKHSDDEEVQAGFFKLSMLFAASNLILSVLLLVAVLKKDQKYAFLYALLIFISLFAATMHIESHTSHDFTYLIIFAVFAFVCFMWFTTYAAYQLWIKETTYDTATATSSQCQTPVEEV</sequence>
<dbReference type="EnsemblMetazoa" id="XM_028295549.2">
    <property type="protein sequence ID" value="XP_028151350.1"/>
    <property type="gene ID" value="LOC114344727"/>
</dbReference>
<keyword evidence="3" id="KW-1185">Reference proteome</keyword>
<feature type="transmembrane region" description="Helical" evidence="1">
    <location>
        <begin position="9"/>
        <end position="33"/>
    </location>
</feature>
<name>A0A6P7H5W9_DIAVI</name>
<gene>
    <name evidence="4" type="primary">LOC114344727</name>
</gene>
<dbReference type="OrthoDB" id="6716273at2759"/>
<dbReference type="InterPro" id="IPR036259">
    <property type="entry name" value="MFS_trans_sf"/>
</dbReference>
<dbReference type="SUPFAM" id="SSF103473">
    <property type="entry name" value="MFS general substrate transporter"/>
    <property type="match status" value="1"/>
</dbReference>
<protein>
    <submittedName>
        <fullName evidence="4">Uncharacterized protein LOC114344727 isoform X1</fullName>
    </submittedName>
</protein>
<dbReference type="Proteomes" id="UP001652700">
    <property type="component" value="Unplaced"/>
</dbReference>
<accession>A0A6P7H5W9</accession>
<keyword evidence="1" id="KW-1133">Transmembrane helix</keyword>
<reference evidence="4" key="1">
    <citation type="submission" date="2025-04" db="UniProtKB">
        <authorList>
            <consortium name="RefSeq"/>
        </authorList>
    </citation>
    <scope>IDENTIFICATION</scope>
    <source>
        <tissue evidence="4">Whole insect</tissue>
    </source>
</reference>
<feature type="transmembrane region" description="Helical" evidence="1">
    <location>
        <begin position="75"/>
        <end position="95"/>
    </location>
</feature>
<evidence type="ECO:0000256" key="1">
    <source>
        <dbReference type="SAM" id="Phobius"/>
    </source>
</evidence>
<evidence type="ECO:0000313" key="3">
    <source>
        <dbReference type="Proteomes" id="UP001652700"/>
    </source>
</evidence>
<feature type="transmembrane region" description="Helical" evidence="1">
    <location>
        <begin position="45"/>
        <end position="68"/>
    </location>
</feature>
<evidence type="ECO:0000313" key="2">
    <source>
        <dbReference type="EnsemblMetazoa" id="XP_028151350.1"/>
    </source>
</evidence>
<keyword evidence="1" id="KW-0812">Transmembrane</keyword>
<keyword evidence="1" id="KW-0472">Membrane</keyword>
<dbReference type="AlphaFoldDB" id="A0A6P7H5W9"/>
<proteinExistence type="predicted"/>
<dbReference type="InParanoid" id="A0A6P7H5W9"/>
<dbReference type="KEGG" id="dvv:114344727"/>
<evidence type="ECO:0000313" key="4">
    <source>
        <dbReference type="RefSeq" id="XP_028151350.1"/>
    </source>
</evidence>
<feature type="transmembrane region" description="Helical" evidence="1">
    <location>
        <begin position="101"/>
        <end position="124"/>
    </location>
</feature>
<dbReference type="GeneID" id="114344727"/>
<organism evidence="4">
    <name type="scientific">Diabrotica virgifera virgifera</name>
    <name type="common">western corn rootworm</name>
    <dbReference type="NCBI Taxonomy" id="50390"/>
    <lineage>
        <taxon>Eukaryota</taxon>
        <taxon>Metazoa</taxon>
        <taxon>Ecdysozoa</taxon>
        <taxon>Arthropoda</taxon>
        <taxon>Hexapoda</taxon>
        <taxon>Insecta</taxon>
        <taxon>Pterygota</taxon>
        <taxon>Neoptera</taxon>
        <taxon>Endopterygota</taxon>
        <taxon>Coleoptera</taxon>
        <taxon>Polyphaga</taxon>
        <taxon>Cucujiformia</taxon>
        <taxon>Chrysomeloidea</taxon>
        <taxon>Chrysomelidae</taxon>
        <taxon>Galerucinae</taxon>
        <taxon>Diabroticina</taxon>
        <taxon>Diabroticites</taxon>
        <taxon>Diabrotica</taxon>
    </lineage>
</organism>
<reference evidence="2" key="2">
    <citation type="submission" date="2025-05" db="UniProtKB">
        <authorList>
            <consortium name="EnsemblMetazoa"/>
        </authorList>
    </citation>
    <scope>IDENTIFICATION</scope>
</reference>
<dbReference type="RefSeq" id="XP_028151350.1">
    <property type="nucleotide sequence ID" value="XM_028295549.1"/>
</dbReference>